<organism evidence="2 3">
    <name type="scientific">Halobacillus naozhouensis</name>
    <dbReference type="NCBI Taxonomy" id="554880"/>
    <lineage>
        <taxon>Bacteria</taxon>
        <taxon>Bacillati</taxon>
        <taxon>Bacillota</taxon>
        <taxon>Bacilli</taxon>
        <taxon>Bacillales</taxon>
        <taxon>Bacillaceae</taxon>
        <taxon>Halobacillus</taxon>
    </lineage>
</organism>
<evidence type="ECO:0000313" key="2">
    <source>
        <dbReference type="EMBL" id="WFT75830.1"/>
    </source>
</evidence>
<keyword evidence="1" id="KW-0812">Transmembrane</keyword>
<accession>A0ABY8J4Z7</accession>
<keyword evidence="3" id="KW-1185">Reference proteome</keyword>
<keyword evidence="1" id="KW-1133">Transmembrane helix</keyword>
<sequence length="89" mass="10376">MSIFTNWDRFFPPLYIPAYTAWPAAAWLIFKPSEWEDVEIVLLILLILFLAFAGAVEINSDEKKHRWFGYLYLSSSLLISIAGLCYWLV</sequence>
<keyword evidence="1" id="KW-0472">Membrane</keyword>
<evidence type="ECO:0000313" key="3">
    <source>
        <dbReference type="Proteomes" id="UP001221597"/>
    </source>
</evidence>
<evidence type="ECO:0000256" key="1">
    <source>
        <dbReference type="SAM" id="Phobius"/>
    </source>
</evidence>
<feature type="transmembrane region" description="Helical" evidence="1">
    <location>
        <begin position="67"/>
        <end position="88"/>
    </location>
</feature>
<reference evidence="2 3" key="1">
    <citation type="submission" date="2023-04" db="EMBL/GenBank/DDBJ databases">
        <title>Genome sequence of Halobacillus naozhouensis KACC 21980.</title>
        <authorList>
            <person name="Kim S."/>
            <person name="Heo J."/>
            <person name="Kwon S.-W."/>
        </authorList>
    </citation>
    <scope>NUCLEOTIDE SEQUENCE [LARGE SCALE GENOMIC DNA]</scope>
    <source>
        <strain evidence="2 3">KCTC 13234</strain>
    </source>
</reference>
<dbReference type="Proteomes" id="UP001221597">
    <property type="component" value="Chromosome"/>
</dbReference>
<proteinExistence type="predicted"/>
<feature type="transmembrane region" description="Helical" evidence="1">
    <location>
        <begin position="12"/>
        <end position="30"/>
    </location>
</feature>
<feature type="transmembrane region" description="Helical" evidence="1">
    <location>
        <begin position="37"/>
        <end position="55"/>
    </location>
</feature>
<protein>
    <submittedName>
        <fullName evidence="2">Uncharacterized protein</fullName>
    </submittedName>
</protein>
<dbReference type="RefSeq" id="WP_283077793.1">
    <property type="nucleotide sequence ID" value="NZ_CP121671.1"/>
</dbReference>
<name>A0ABY8J4Z7_9BACI</name>
<dbReference type="EMBL" id="CP121671">
    <property type="protein sequence ID" value="WFT75830.1"/>
    <property type="molecule type" value="Genomic_DNA"/>
</dbReference>
<gene>
    <name evidence="2" type="ORF">P9989_05455</name>
</gene>